<feature type="signal peptide" evidence="1">
    <location>
        <begin position="1"/>
        <end position="18"/>
    </location>
</feature>
<dbReference type="PROSITE" id="PS50853">
    <property type="entry name" value="FN3"/>
    <property type="match status" value="1"/>
</dbReference>
<evidence type="ECO:0000313" key="3">
    <source>
        <dbReference type="EMBL" id="JAP57941.1"/>
    </source>
</evidence>
<dbReference type="Gene3D" id="2.60.40.10">
    <property type="entry name" value="Immunoglobulins"/>
    <property type="match status" value="1"/>
</dbReference>
<evidence type="ECO:0000259" key="2">
    <source>
        <dbReference type="PROSITE" id="PS50853"/>
    </source>
</evidence>
<dbReference type="SMART" id="SM00060">
    <property type="entry name" value="FN3"/>
    <property type="match status" value="1"/>
</dbReference>
<dbReference type="InterPro" id="IPR036116">
    <property type="entry name" value="FN3_sf"/>
</dbReference>
<dbReference type="SUPFAM" id="SSF49265">
    <property type="entry name" value="Fibronectin type III"/>
    <property type="match status" value="1"/>
</dbReference>
<keyword evidence="1" id="KW-0732">Signal</keyword>
<sequence length="123" mass="13684">MLTLYPISILLLIHIACACKSASPDPNPRNLAIVSKNSTALTLSWQPPEKPEVGTRTYMVRLNSEFVQKTDKTEVTLTNLQPSAEYKVSVLTMIGNENFELPGIKLLVKMADTGKFCFFISHL</sequence>
<gene>
    <name evidence="3" type="primary">PTPRQ</name>
    <name evidence="3" type="ORF">TR105089</name>
</gene>
<protein>
    <submittedName>
        <fullName evidence="3">Phosphatidylinositol phosphatase PTPRQ</fullName>
    </submittedName>
</protein>
<feature type="domain" description="Fibronectin type-III" evidence="2">
    <location>
        <begin position="27"/>
        <end position="113"/>
    </location>
</feature>
<dbReference type="EMBL" id="GEEE01005284">
    <property type="protein sequence ID" value="JAP57941.1"/>
    <property type="molecule type" value="Transcribed_RNA"/>
</dbReference>
<dbReference type="InterPro" id="IPR003961">
    <property type="entry name" value="FN3_dom"/>
</dbReference>
<organism evidence="3">
    <name type="scientific">Schistocephalus solidus</name>
    <name type="common">Tapeworm</name>
    <dbReference type="NCBI Taxonomy" id="70667"/>
    <lineage>
        <taxon>Eukaryota</taxon>
        <taxon>Metazoa</taxon>
        <taxon>Spiralia</taxon>
        <taxon>Lophotrochozoa</taxon>
        <taxon>Platyhelminthes</taxon>
        <taxon>Cestoda</taxon>
        <taxon>Eucestoda</taxon>
        <taxon>Diphyllobothriidea</taxon>
        <taxon>Diphyllobothriidae</taxon>
        <taxon>Schistocephalus</taxon>
    </lineage>
</organism>
<dbReference type="Pfam" id="PF00041">
    <property type="entry name" value="fn3"/>
    <property type="match status" value="1"/>
</dbReference>
<accession>A0A0X3Q1M7</accession>
<evidence type="ECO:0000256" key="1">
    <source>
        <dbReference type="SAM" id="SignalP"/>
    </source>
</evidence>
<dbReference type="CDD" id="cd00063">
    <property type="entry name" value="FN3"/>
    <property type="match status" value="1"/>
</dbReference>
<dbReference type="AlphaFoldDB" id="A0A0X3Q1M7"/>
<name>A0A0X3Q1M7_SCHSO</name>
<reference evidence="3" key="1">
    <citation type="submission" date="2016-01" db="EMBL/GenBank/DDBJ databases">
        <title>Reference transcriptome for the parasite Schistocephalus solidus: insights into the molecular evolution of parasitism.</title>
        <authorList>
            <person name="Hebert F.O."/>
            <person name="Grambauer S."/>
            <person name="Barber I."/>
            <person name="Landry C.R."/>
            <person name="Aubin-Horth N."/>
        </authorList>
    </citation>
    <scope>NUCLEOTIDE SEQUENCE</scope>
</reference>
<proteinExistence type="predicted"/>
<feature type="chain" id="PRO_5007051409" evidence="1">
    <location>
        <begin position="19"/>
        <end position="123"/>
    </location>
</feature>
<dbReference type="InterPro" id="IPR013783">
    <property type="entry name" value="Ig-like_fold"/>
</dbReference>